<dbReference type="EMBL" id="BAAAJK010000002">
    <property type="protein sequence ID" value="GAA1380905.1"/>
    <property type="molecule type" value="Genomic_DNA"/>
</dbReference>
<evidence type="ECO:0000313" key="8">
    <source>
        <dbReference type="Proteomes" id="UP001501414"/>
    </source>
</evidence>
<keyword evidence="2 4" id="KW-0238">DNA-binding</keyword>
<dbReference type="PANTHER" id="PTHR30055">
    <property type="entry name" value="HTH-TYPE TRANSCRIPTIONAL REGULATOR RUTR"/>
    <property type="match status" value="1"/>
</dbReference>
<dbReference type="RefSeq" id="WP_344018047.1">
    <property type="nucleotide sequence ID" value="NZ_BAAAJK010000002.1"/>
</dbReference>
<dbReference type="InterPro" id="IPR050109">
    <property type="entry name" value="HTH-type_TetR-like_transc_reg"/>
</dbReference>
<evidence type="ECO:0000259" key="6">
    <source>
        <dbReference type="PROSITE" id="PS50977"/>
    </source>
</evidence>
<dbReference type="PROSITE" id="PS50977">
    <property type="entry name" value="HTH_TETR_2"/>
    <property type="match status" value="1"/>
</dbReference>
<reference evidence="7 8" key="1">
    <citation type="journal article" date="2019" name="Int. J. Syst. Evol. Microbiol.">
        <title>The Global Catalogue of Microorganisms (GCM) 10K type strain sequencing project: providing services to taxonomists for standard genome sequencing and annotation.</title>
        <authorList>
            <consortium name="The Broad Institute Genomics Platform"/>
            <consortium name="The Broad Institute Genome Sequencing Center for Infectious Disease"/>
            <person name="Wu L."/>
            <person name="Ma J."/>
        </authorList>
    </citation>
    <scope>NUCLEOTIDE SEQUENCE [LARGE SCALE GENOMIC DNA]</scope>
    <source>
        <strain evidence="7 8">JCM 11896</strain>
    </source>
</reference>
<sequence>MGSDEAARRSGAGRHPQRRSYTSTLRDERAADTRTRIVEAARELFATRGFDGTTIAVIAKRAGVATPTVYAVFSNKAAIVSELLSRLESEADAERWWSRIEDEADPFRKLDLYASFHRHLFSNGRDVWAAAVRAAGDATVVELQGQGARNAKHWLVPIVAALAEAGALEPGLTQEQAVDRAWLMSAMELYFRAVTGLGWSDDDYEQWLMRVLRTEVTGAGR</sequence>
<evidence type="ECO:0000256" key="3">
    <source>
        <dbReference type="ARBA" id="ARBA00023163"/>
    </source>
</evidence>
<dbReference type="Proteomes" id="UP001501414">
    <property type="component" value="Unassembled WGS sequence"/>
</dbReference>
<evidence type="ECO:0000256" key="1">
    <source>
        <dbReference type="ARBA" id="ARBA00023015"/>
    </source>
</evidence>
<feature type="DNA-binding region" description="H-T-H motif" evidence="4">
    <location>
        <begin position="54"/>
        <end position="73"/>
    </location>
</feature>
<dbReference type="Pfam" id="PF00440">
    <property type="entry name" value="TetR_N"/>
    <property type="match status" value="1"/>
</dbReference>
<dbReference type="InterPro" id="IPR009057">
    <property type="entry name" value="Homeodomain-like_sf"/>
</dbReference>
<dbReference type="Gene3D" id="1.10.357.10">
    <property type="entry name" value="Tetracycline Repressor, domain 2"/>
    <property type="match status" value="1"/>
</dbReference>
<dbReference type="PRINTS" id="PR00455">
    <property type="entry name" value="HTHTETR"/>
</dbReference>
<protein>
    <submittedName>
        <fullName evidence="7">TetR/AcrR family transcriptional regulator</fullName>
    </submittedName>
</protein>
<dbReference type="SUPFAM" id="SSF46689">
    <property type="entry name" value="Homeodomain-like"/>
    <property type="match status" value="1"/>
</dbReference>
<evidence type="ECO:0000256" key="5">
    <source>
        <dbReference type="SAM" id="MobiDB-lite"/>
    </source>
</evidence>
<proteinExistence type="predicted"/>
<evidence type="ECO:0000313" key="7">
    <source>
        <dbReference type="EMBL" id="GAA1380905.1"/>
    </source>
</evidence>
<evidence type="ECO:0000256" key="2">
    <source>
        <dbReference type="ARBA" id="ARBA00023125"/>
    </source>
</evidence>
<feature type="region of interest" description="Disordered" evidence="5">
    <location>
        <begin position="1"/>
        <end position="28"/>
    </location>
</feature>
<name>A0ABN1XGK8_9PSEU</name>
<feature type="domain" description="HTH tetR-type" evidence="6">
    <location>
        <begin position="31"/>
        <end position="91"/>
    </location>
</feature>
<keyword evidence="3" id="KW-0804">Transcription</keyword>
<accession>A0ABN1XGK8</accession>
<keyword evidence="8" id="KW-1185">Reference proteome</keyword>
<keyword evidence="1" id="KW-0805">Transcription regulation</keyword>
<dbReference type="PANTHER" id="PTHR30055:SF234">
    <property type="entry name" value="HTH-TYPE TRANSCRIPTIONAL REGULATOR BETI"/>
    <property type="match status" value="1"/>
</dbReference>
<dbReference type="InterPro" id="IPR001647">
    <property type="entry name" value="HTH_TetR"/>
</dbReference>
<gene>
    <name evidence="7" type="ORF">GCM10009613_05980</name>
</gene>
<organism evidence="7 8">
    <name type="scientific">Pseudonocardia kongjuensis</name>
    <dbReference type="NCBI Taxonomy" id="102227"/>
    <lineage>
        <taxon>Bacteria</taxon>
        <taxon>Bacillati</taxon>
        <taxon>Actinomycetota</taxon>
        <taxon>Actinomycetes</taxon>
        <taxon>Pseudonocardiales</taxon>
        <taxon>Pseudonocardiaceae</taxon>
        <taxon>Pseudonocardia</taxon>
    </lineage>
</organism>
<evidence type="ECO:0000256" key="4">
    <source>
        <dbReference type="PROSITE-ProRule" id="PRU00335"/>
    </source>
</evidence>
<comment type="caution">
    <text evidence="7">The sequence shown here is derived from an EMBL/GenBank/DDBJ whole genome shotgun (WGS) entry which is preliminary data.</text>
</comment>